<name>A0A328U3H3_9BACL</name>
<dbReference type="Pfam" id="PF00882">
    <property type="entry name" value="Zn_dep_PLPC"/>
    <property type="match status" value="1"/>
</dbReference>
<comment type="caution">
    <text evidence="2">The sequence shown here is derived from an EMBL/GenBank/DDBJ whole genome shotgun (WGS) entry which is preliminary data.</text>
</comment>
<sequence>MPNVWTHLLFGQKCLQALGEQHLIESPHRKTMFNMGCQGPDFLFYHRFLPWQKSRTLTRLGSEMHRLHCGPVLLDLLDSLDNLTARTDKSAREDALVYTLGFVLHHVLDRVMHPYVFSRSGNRKWDHQRFEILMDTLIVQKLLGIETWKTEVWREINNKGELPASVVDAFEQIAAVHYPKLAPIIRREHWTAAMRDMIAAQRLFYDPTGLRRIVTFGKIEPLVYKRELPGLDVLNESRKPWLDPVDGQTLHHESVWDLWDKAMSEAIDIISAILVWLREKEPLEPILDVGSEIPSKHQLREAVARLIGNRSYETGLPCESGASIQFEDPIWTQTQML</sequence>
<evidence type="ECO:0000313" key="2">
    <source>
        <dbReference type="EMBL" id="RAP77377.1"/>
    </source>
</evidence>
<reference evidence="2 3" key="1">
    <citation type="submission" date="2018-06" db="EMBL/GenBank/DDBJ databases">
        <title>Paenibacillus montanisoli sp. nov., isolated from mountain area soil.</title>
        <authorList>
            <person name="Wu M."/>
        </authorList>
    </citation>
    <scope>NUCLEOTIDE SEQUENCE [LARGE SCALE GENOMIC DNA]</scope>
    <source>
        <strain evidence="2 3">RA17</strain>
    </source>
</reference>
<gene>
    <name evidence="2" type="ORF">DL346_02500</name>
</gene>
<keyword evidence="3" id="KW-1185">Reference proteome</keyword>
<protein>
    <recommendedName>
        <fullName evidence="1">Phospholipase C/D domain-containing protein</fullName>
    </recommendedName>
</protein>
<proteinExistence type="predicted"/>
<dbReference type="Proteomes" id="UP000249260">
    <property type="component" value="Unassembled WGS sequence"/>
</dbReference>
<accession>A0A328U3H3</accession>
<organism evidence="2 3">
    <name type="scientific">Paenibacillus montanisoli</name>
    <dbReference type="NCBI Taxonomy" id="2081970"/>
    <lineage>
        <taxon>Bacteria</taxon>
        <taxon>Bacillati</taxon>
        <taxon>Bacillota</taxon>
        <taxon>Bacilli</taxon>
        <taxon>Bacillales</taxon>
        <taxon>Paenibacillaceae</taxon>
        <taxon>Paenibacillus</taxon>
    </lineage>
</organism>
<dbReference type="AlphaFoldDB" id="A0A328U3H3"/>
<feature type="domain" description="Phospholipase C/D" evidence="1">
    <location>
        <begin position="6"/>
        <end position="160"/>
    </location>
</feature>
<dbReference type="RefSeq" id="WP_112880501.1">
    <property type="nucleotide sequence ID" value="NZ_QLUW01000001.1"/>
</dbReference>
<dbReference type="OrthoDB" id="9810528at2"/>
<dbReference type="EMBL" id="QLUW01000001">
    <property type="protein sequence ID" value="RAP77377.1"/>
    <property type="molecule type" value="Genomic_DNA"/>
</dbReference>
<evidence type="ECO:0000313" key="3">
    <source>
        <dbReference type="Proteomes" id="UP000249260"/>
    </source>
</evidence>
<evidence type="ECO:0000259" key="1">
    <source>
        <dbReference type="Pfam" id="PF00882"/>
    </source>
</evidence>
<dbReference type="InterPro" id="IPR029002">
    <property type="entry name" value="PLPC/GPLD1"/>
</dbReference>